<feature type="coiled-coil region" evidence="2">
    <location>
        <begin position="104"/>
        <end position="131"/>
    </location>
</feature>
<dbReference type="Gene3D" id="2.40.30.170">
    <property type="match status" value="1"/>
</dbReference>
<evidence type="ECO:0000313" key="5">
    <source>
        <dbReference type="EMBL" id="MBZ2209907.1"/>
    </source>
</evidence>
<dbReference type="InterPro" id="IPR058636">
    <property type="entry name" value="Beta-barrel_YknX"/>
</dbReference>
<dbReference type="Pfam" id="PF25917">
    <property type="entry name" value="BSH_RND"/>
    <property type="match status" value="1"/>
</dbReference>
<name>A0ABS7SVD6_9BURK</name>
<dbReference type="PANTHER" id="PTHR30469:SF15">
    <property type="entry name" value="HLYD FAMILY OF SECRETION PROTEINS"/>
    <property type="match status" value="1"/>
</dbReference>
<evidence type="ECO:0000313" key="6">
    <source>
        <dbReference type="Proteomes" id="UP000809349"/>
    </source>
</evidence>
<dbReference type="PANTHER" id="PTHR30469">
    <property type="entry name" value="MULTIDRUG RESISTANCE PROTEIN MDTA"/>
    <property type="match status" value="1"/>
</dbReference>
<dbReference type="InterPro" id="IPR058625">
    <property type="entry name" value="MdtA-like_BSH"/>
</dbReference>
<reference evidence="5 6" key="1">
    <citation type="submission" date="2021-01" db="EMBL/GenBank/DDBJ databases">
        <authorList>
            <person name="Ruan W."/>
            <person name="Khan S.A."/>
            <person name="Jeon C.O."/>
        </authorList>
    </citation>
    <scope>NUCLEOTIDE SEQUENCE [LARGE SCALE GENOMIC DNA]</scope>
    <source>
        <strain evidence="5 6">R798</strain>
    </source>
</reference>
<comment type="similarity">
    <text evidence="1">Belongs to the membrane fusion protein (MFP) (TC 8.A.1) family.</text>
</comment>
<evidence type="ECO:0000259" key="4">
    <source>
        <dbReference type="Pfam" id="PF25990"/>
    </source>
</evidence>
<keyword evidence="6" id="KW-1185">Reference proteome</keyword>
<dbReference type="PRINTS" id="PR01490">
    <property type="entry name" value="RTXTOXIND"/>
</dbReference>
<evidence type="ECO:0000256" key="1">
    <source>
        <dbReference type="ARBA" id="ARBA00009477"/>
    </source>
</evidence>
<keyword evidence="2" id="KW-0175">Coiled coil</keyword>
<organism evidence="5 6">
    <name type="scientific">Massilia soli</name>
    <dbReference type="NCBI Taxonomy" id="2792854"/>
    <lineage>
        <taxon>Bacteria</taxon>
        <taxon>Pseudomonadati</taxon>
        <taxon>Pseudomonadota</taxon>
        <taxon>Betaproteobacteria</taxon>
        <taxon>Burkholderiales</taxon>
        <taxon>Oxalobacteraceae</taxon>
        <taxon>Telluria group</taxon>
        <taxon>Massilia</taxon>
    </lineage>
</organism>
<accession>A0ABS7SVD6</accession>
<sequence>MKRQLIAAAVVLAFIGVPVAVKLSRNKTVKEAELATVELRQIQPTILASGNLVFRQEVQLSSEVIGKVSEVLVKEGDKIVRGQVLLRLDPTTYRAEVAQQHANRRSAAIAIERAQLNLANQKRNLERSASLANAKFIGASAHEDARHKADLASVELRASREALQQAEAVLSLSQERLAKTEVRAPISGTATSVQIKVGETAVASATGIAGSSLMTIADVSGIMAEVSVDEADIAGVVAGQSARVFPSAYADKPVAGKVESVSLTPKVSTQGRNYIVKVRLDDSPLSLRTGMTARVEIVLGGGIARPAVPLQAVLTEQAGGAREKTSSYVMAVVDGTVQKRTVELGLADDNNQEVLKGVVRGDTVAIGPARLLRELRDGEAVGALKPDAKRNASVKAPAARDSL</sequence>
<gene>
    <name evidence="5" type="ORF">I4X03_021785</name>
</gene>
<dbReference type="NCBIfam" id="TIGR01730">
    <property type="entry name" value="RND_mfp"/>
    <property type="match status" value="1"/>
</dbReference>
<feature type="domain" description="Multidrug resistance protein MdtA-like barrel-sandwich hybrid" evidence="3">
    <location>
        <begin position="57"/>
        <end position="204"/>
    </location>
</feature>
<feature type="coiled-coil region" evidence="2">
    <location>
        <begin position="156"/>
        <end position="183"/>
    </location>
</feature>
<feature type="domain" description="YknX-like beta-barrel" evidence="4">
    <location>
        <begin position="225"/>
        <end position="297"/>
    </location>
</feature>
<reference evidence="5 6" key="2">
    <citation type="submission" date="2021-08" db="EMBL/GenBank/DDBJ databases">
        <title>Massilia sp. R798.</title>
        <authorList>
            <person name="Baek J.H."/>
            <person name="Jung H.S."/>
            <person name="Kim K.R."/>
            <person name="Jeon C.O."/>
        </authorList>
    </citation>
    <scope>NUCLEOTIDE SEQUENCE [LARGE SCALE GENOMIC DNA]</scope>
    <source>
        <strain evidence="5 6">R798</strain>
    </source>
</reference>
<dbReference type="Gene3D" id="2.40.50.100">
    <property type="match status" value="2"/>
</dbReference>
<proteinExistence type="inferred from homology"/>
<dbReference type="EMBL" id="JAFBIL020000010">
    <property type="protein sequence ID" value="MBZ2209907.1"/>
    <property type="molecule type" value="Genomic_DNA"/>
</dbReference>
<dbReference type="RefSeq" id="WP_223470821.1">
    <property type="nucleotide sequence ID" value="NZ_JAFBIL020000010.1"/>
</dbReference>
<dbReference type="Proteomes" id="UP000809349">
    <property type="component" value="Unassembled WGS sequence"/>
</dbReference>
<dbReference type="Gene3D" id="2.40.420.20">
    <property type="match status" value="1"/>
</dbReference>
<protein>
    <submittedName>
        <fullName evidence="5">Efflux RND transporter periplasmic adaptor subunit</fullName>
    </submittedName>
</protein>
<comment type="caution">
    <text evidence="5">The sequence shown here is derived from an EMBL/GenBank/DDBJ whole genome shotgun (WGS) entry which is preliminary data.</text>
</comment>
<dbReference type="SUPFAM" id="SSF111369">
    <property type="entry name" value="HlyD-like secretion proteins"/>
    <property type="match status" value="1"/>
</dbReference>
<evidence type="ECO:0000256" key="2">
    <source>
        <dbReference type="SAM" id="Coils"/>
    </source>
</evidence>
<dbReference type="InterPro" id="IPR006143">
    <property type="entry name" value="RND_pump_MFP"/>
</dbReference>
<dbReference type="Pfam" id="PF25990">
    <property type="entry name" value="Beta-barrel_YknX"/>
    <property type="match status" value="1"/>
</dbReference>
<evidence type="ECO:0000259" key="3">
    <source>
        <dbReference type="Pfam" id="PF25917"/>
    </source>
</evidence>